<dbReference type="InterPro" id="IPR015425">
    <property type="entry name" value="FH2_Formin"/>
</dbReference>
<evidence type="ECO:0000313" key="6">
    <source>
        <dbReference type="EMBL" id="OAD75627.1"/>
    </source>
</evidence>
<dbReference type="Pfam" id="PF06367">
    <property type="entry name" value="Drf_FH3"/>
    <property type="match status" value="1"/>
</dbReference>
<protein>
    <recommendedName>
        <fullName evidence="8">FH2 domain-containing protein</fullName>
    </recommendedName>
</protein>
<dbReference type="Gene3D" id="1.10.238.150">
    <property type="entry name" value="Formin, FH3 diaphanous domain"/>
    <property type="match status" value="1"/>
</dbReference>
<feature type="compositionally biased region" description="Polar residues" evidence="2">
    <location>
        <begin position="52"/>
        <end position="61"/>
    </location>
</feature>
<evidence type="ECO:0000256" key="2">
    <source>
        <dbReference type="SAM" id="MobiDB-lite"/>
    </source>
</evidence>
<dbReference type="InterPro" id="IPR016024">
    <property type="entry name" value="ARM-type_fold"/>
</dbReference>
<dbReference type="GO" id="GO:1903475">
    <property type="term" value="P:mitotic actomyosin contractile ring assembly"/>
    <property type="evidence" value="ECO:0007669"/>
    <property type="project" value="TreeGrafter"/>
</dbReference>
<dbReference type="PANTHER" id="PTHR47102">
    <property type="entry name" value="PROTEIN BNI1"/>
    <property type="match status" value="1"/>
</dbReference>
<dbReference type="InterPro" id="IPR014767">
    <property type="entry name" value="DAD_dom"/>
</dbReference>
<feature type="compositionally biased region" description="Polar residues" evidence="2">
    <location>
        <begin position="662"/>
        <end position="673"/>
    </location>
</feature>
<reference evidence="7" key="1">
    <citation type="submission" date="2015-06" db="EMBL/GenBank/DDBJ databases">
        <title>Expansion of signal transduction pathways in fungi by whole-genome duplication.</title>
        <authorList>
            <consortium name="DOE Joint Genome Institute"/>
            <person name="Corrochano L.M."/>
            <person name="Kuo A."/>
            <person name="Marcet-Houben M."/>
            <person name="Polaino S."/>
            <person name="Salamov A."/>
            <person name="Villalobos J.M."/>
            <person name="Alvarez M.I."/>
            <person name="Avalos J."/>
            <person name="Benito E.P."/>
            <person name="Benoit I."/>
            <person name="Burger G."/>
            <person name="Camino L.P."/>
            <person name="Canovas D."/>
            <person name="Cerda-Olmedo E."/>
            <person name="Cheng J.-F."/>
            <person name="Dominguez A."/>
            <person name="Elias M."/>
            <person name="Eslava A.P."/>
            <person name="Glaser F."/>
            <person name="Grimwood J."/>
            <person name="Gutierrez G."/>
            <person name="Heitman J."/>
            <person name="Henrissat B."/>
            <person name="Iturriaga E.A."/>
            <person name="Lang B.F."/>
            <person name="Lavin J.L."/>
            <person name="Lee S."/>
            <person name="Li W."/>
            <person name="Lindquist E."/>
            <person name="Lopez-Garcia S."/>
            <person name="Luque E.M."/>
            <person name="Marcos A.T."/>
            <person name="Martin J."/>
            <person name="McCluskey K."/>
            <person name="Medina H.R."/>
            <person name="Miralles-Duran A."/>
            <person name="Miyazaki A."/>
            <person name="Munoz-Torres E."/>
            <person name="Oguiza J.A."/>
            <person name="Ohm R."/>
            <person name="Olmedo M."/>
            <person name="Orejas M."/>
            <person name="Ortiz-Castellanos L."/>
            <person name="Pisabarro A.G."/>
            <person name="Rodriguez-Romero J."/>
            <person name="Ruiz-Herrera J."/>
            <person name="Ruiz-Vazquez R."/>
            <person name="Sanz C."/>
            <person name="Schackwitz W."/>
            <person name="Schmutz J."/>
            <person name="Shahriari M."/>
            <person name="Shelest E."/>
            <person name="Silva-Franco F."/>
            <person name="Soanes D."/>
            <person name="Syed K."/>
            <person name="Tagua V.G."/>
            <person name="Talbot N.J."/>
            <person name="Thon M."/>
            <person name="De vries R.P."/>
            <person name="Wiebenga A."/>
            <person name="Yadav J.S."/>
            <person name="Braun E.L."/>
            <person name="Baker S."/>
            <person name="Garre V."/>
            <person name="Horwitz B."/>
            <person name="Torres-Martinez S."/>
            <person name="Idnurm A."/>
            <person name="Herrera-Estrella A."/>
            <person name="Gabaldon T."/>
            <person name="Grigoriev I.V."/>
        </authorList>
    </citation>
    <scope>NUCLEOTIDE SEQUENCE [LARGE SCALE GENOMIC DNA]</scope>
    <source>
        <strain evidence="7">NRRL 1555(-)</strain>
    </source>
</reference>
<dbReference type="GO" id="GO:0015629">
    <property type="term" value="C:actin cytoskeleton"/>
    <property type="evidence" value="ECO:0007669"/>
    <property type="project" value="UniProtKB-ARBA"/>
</dbReference>
<feature type="compositionally biased region" description="Basic residues" evidence="2">
    <location>
        <begin position="1228"/>
        <end position="1238"/>
    </location>
</feature>
<dbReference type="InterPro" id="IPR011989">
    <property type="entry name" value="ARM-like"/>
</dbReference>
<dbReference type="PROSITE" id="PS51444">
    <property type="entry name" value="FH2"/>
    <property type="match status" value="1"/>
</dbReference>
<dbReference type="SMART" id="SM00498">
    <property type="entry name" value="FH2"/>
    <property type="match status" value="1"/>
</dbReference>
<dbReference type="OrthoDB" id="1104827at2759"/>
<dbReference type="PANTHER" id="PTHR47102:SF2">
    <property type="entry name" value="PROTEIN BNI1"/>
    <property type="match status" value="1"/>
</dbReference>
<dbReference type="SMART" id="SM01140">
    <property type="entry name" value="Drf_GBD"/>
    <property type="match status" value="1"/>
</dbReference>
<comment type="similarity">
    <text evidence="1">Belongs to the formin homology family. BNI1 subfamily.</text>
</comment>
<dbReference type="SUPFAM" id="SSF48371">
    <property type="entry name" value="ARM repeat"/>
    <property type="match status" value="1"/>
</dbReference>
<evidence type="ECO:0000256" key="1">
    <source>
        <dbReference type="ARBA" id="ARBA00037935"/>
    </source>
</evidence>
<dbReference type="GO" id="GO:0051016">
    <property type="term" value="P:barbed-end actin filament capping"/>
    <property type="evidence" value="ECO:0007669"/>
    <property type="project" value="TreeGrafter"/>
</dbReference>
<dbReference type="InParanoid" id="A0A162PSR0"/>
<dbReference type="Pfam" id="PF02181">
    <property type="entry name" value="FH2"/>
    <property type="match status" value="1"/>
</dbReference>
<dbReference type="GeneID" id="29002219"/>
<evidence type="ECO:0000259" key="5">
    <source>
        <dbReference type="PROSITE" id="PS51444"/>
    </source>
</evidence>
<dbReference type="FunCoup" id="A0A162PSR0">
    <property type="interactions" value="74"/>
</dbReference>
<dbReference type="PROSITE" id="PS51232">
    <property type="entry name" value="GBD_FH3"/>
    <property type="match status" value="1"/>
</dbReference>
<sequence length="1285" mass="148184">MTYFLDRLGKNKTKQTPLKVITTLPTCPSPAQQKALKRNSKTWSRSSSISRNMPTTQPTSPTEVNLLFDQMLERRGIHDENVQKHMQSWDASKKWLMIHQDKEAEQLMLGHHDERQPSSTPLLSVLAEKAGHVYAATLEATTPWSATSGRARFTQSYGQGLSPITRAERSELGLEEHMTSDPNSPVFFIQMLMITRKRVVTPIAVSRLEVSLRTHPISWVSQFIDLKGFRVLTNALEFMHRKQERAEEDNDVEIEIVKCIKALLNTKAGVREVIAYPNHIYPVIFCLYRSHWQTRKLVCELLAFLCYCHPRGYKDVLDGFELLKIYQQDLVLFESWLKGFERIIIDYKQGEAPWSLREESGKTGDLNMSSNHLMEYAVSNMILANALTKVSKHTHCQIRIRNQLNACGMQTQILPLLDTLNYPLLTLQIESFRLVADNDFEDAFGDEMSLFSDVSEPSELFNHVLINLEDAPEAMEYLKNILRSMILVKGETDWKSNEMDPQISTRTHNYQAMSSSIADIVMGRSESSSSDTCSTLNSIPVGDLIQKYNDIGRMNYMEKESAEVRQRMNAAFSEKHELEYDINSLKKPTASNSNTTIKCYELKQEEELMQMRNQVNVFVGILKQHGLLPELDIGRKGSVKSRTKFMSKATKEDSLQNKSLKDNIQLSRSTSKSTRADSKEPQLPLRPHPYPPPPPPPFPMRNRIQCSLGCITSIVSYKVCVFVLKYTFTGYQDMKRLEKTYLLQVCPKNTSRAGPIVSSGLNRKHINYIPSIKLKNLQWKKLDAHRVQDTVWSQNTLQDNTLESILKDTGVFDTIEKMFPAQANTFLERTQKRIQEGKSERKLIKFLSKEKSQKINIAILSKIKRVPSFGHVRRQILCFDKELCTETFLGNLLACSPSRDDNTKIMEIYTKKSERECEDLDLPEQFTIEMQKIYRFESRIRFMILKVQFWERYDHLVKSMSLIIDASEKLKQSENMKELLHLILMVGNFMNASSFQGGAYGMHIASLNKLVDTKASKTSSLSLLHILVGIIRRQFPHLLDITDELKDVRQAARVMASVQDLVQQYTELCQGLKDLKEELEAHWKDVQLPSEDFFEQIMREHSNHVSDYVNRLKSVYLRMDEAWKDTMAYYGESSKDMRPDEFFNVFATFVTHWKDALVVEEKHTKSRACEEKHNFSEIQRKELINRNNKSKFEATASSDMYFDQMGDDRRVMDNLIEKLRTGEGERRSHQRKKNHHRTAAGNHNKEVLRLPLTANCLENVLGSGRSDSTEIIQTAEFLLQTLHDE</sequence>
<organism evidence="6 7">
    <name type="scientific">Phycomyces blakesleeanus (strain ATCC 8743b / DSM 1359 / FGSC 10004 / NBRC 33097 / NRRL 1555)</name>
    <dbReference type="NCBI Taxonomy" id="763407"/>
    <lineage>
        <taxon>Eukaryota</taxon>
        <taxon>Fungi</taxon>
        <taxon>Fungi incertae sedis</taxon>
        <taxon>Mucoromycota</taxon>
        <taxon>Mucoromycotina</taxon>
        <taxon>Mucoromycetes</taxon>
        <taxon>Mucorales</taxon>
        <taxon>Phycomycetaceae</taxon>
        <taxon>Phycomyces</taxon>
    </lineage>
</organism>
<dbReference type="SUPFAM" id="SSF101447">
    <property type="entry name" value="Formin homology 2 domain (FH2 domain)"/>
    <property type="match status" value="1"/>
</dbReference>
<dbReference type="Gene3D" id="6.10.30.50">
    <property type="match status" value="1"/>
</dbReference>
<dbReference type="GO" id="GO:0003779">
    <property type="term" value="F:actin binding"/>
    <property type="evidence" value="ECO:0007669"/>
    <property type="project" value="InterPro"/>
</dbReference>
<feature type="compositionally biased region" description="Basic and acidic residues" evidence="2">
    <location>
        <begin position="649"/>
        <end position="661"/>
    </location>
</feature>
<dbReference type="InterPro" id="IPR051661">
    <property type="entry name" value="Actin_filament_regulator"/>
</dbReference>
<dbReference type="GO" id="GO:0043332">
    <property type="term" value="C:mating projection tip"/>
    <property type="evidence" value="ECO:0007669"/>
    <property type="project" value="TreeGrafter"/>
</dbReference>
<dbReference type="GO" id="GO:0031267">
    <property type="term" value="F:small GTPase binding"/>
    <property type="evidence" value="ECO:0007669"/>
    <property type="project" value="InterPro"/>
</dbReference>
<feature type="region of interest" description="Disordered" evidence="2">
    <location>
        <begin position="642"/>
        <end position="698"/>
    </location>
</feature>
<dbReference type="Gene3D" id="1.20.58.2220">
    <property type="entry name" value="Formin, FH2 domain"/>
    <property type="match status" value="1"/>
</dbReference>
<feature type="domain" description="FH2" evidence="5">
    <location>
        <begin position="764"/>
        <end position="1179"/>
    </location>
</feature>
<feature type="compositionally biased region" description="Pro residues" evidence="2">
    <location>
        <begin position="684"/>
        <end position="698"/>
    </location>
</feature>
<feature type="domain" description="GBD/FH3" evidence="4">
    <location>
        <begin position="56"/>
        <end position="528"/>
    </location>
</feature>
<dbReference type="Gene3D" id="1.20.58.630">
    <property type="match status" value="1"/>
</dbReference>
<dbReference type="EMBL" id="KV440977">
    <property type="protein sequence ID" value="OAD75627.1"/>
    <property type="molecule type" value="Genomic_DNA"/>
</dbReference>
<evidence type="ECO:0008006" key="8">
    <source>
        <dbReference type="Google" id="ProtNLM"/>
    </source>
</evidence>
<dbReference type="Proteomes" id="UP000077315">
    <property type="component" value="Unassembled WGS sequence"/>
</dbReference>
<dbReference type="InterPro" id="IPR010473">
    <property type="entry name" value="GTPase-bd"/>
</dbReference>
<dbReference type="InterPro" id="IPR042201">
    <property type="entry name" value="FH2_Formin_sf"/>
</dbReference>
<feature type="region of interest" description="Disordered" evidence="2">
    <location>
        <begin position="1222"/>
        <end position="1245"/>
    </location>
</feature>
<dbReference type="SMART" id="SM01139">
    <property type="entry name" value="Drf_FH3"/>
    <property type="match status" value="1"/>
</dbReference>
<dbReference type="PROSITE" id="PS51231">
    <property type="entry name" value="DAD"/>
    <property type="match status" value="1"/>
</dbReference>
<dbReference type="STRING" id="763407.A0A162PSR0"/>
<dbReference type="InterPro" id="IPR010472">
    <property type="entry name" value="FH3_dom"/>
</dbReference>
<proteinExistence type="inferred from homology"/>
<evidence type="ECO:0000313" key="7">
    <source>
        <dbReference type="Proteomes" id="UP000077315"/>
    </source>
</evidence>
<dbReference type="RefSeq" id="XP_018293667.1">
    <property type="nucleotide sequence ID" value="XM_018441313.1"/>
</dbReference>
<gene>
    <name evidence="6" type="ORF">PHYBLDRAFT_64532</name>
</gene>
<evidence type="ECO:0000259" key="4">
    <source>
        <dbReference type="PROSITE" id="PS51232"/>
    </source>
</evidence>
<dbReference type="Pfam" id="PF06371">
    <property type="entry name" value="Drf_GBD"/>
    <property type="match status" value="1"/>
</dbReference>
<dbReference type="InterPro" id="IPR014768">
    <property type="entry name" value="GBD/FH3_dom"/>
</dbReference>
<keyword evidence="7" id="KW-1185">Reference proteome</keyword>
<dbReference type="Gene3D" id="1.25.10.10">
    <property type="entry name" value="Leucine-rich Repeat Variant"/>
    <property type="match status" value="1"/>
</dbReference>
<dbReference type="GO" id="GO:0051017">
    <property type="term" value="P:actin filament bundle assembly"/>
    <property type="evidence" value="ECO:0007669"/>
    <property type="project" value="TreeGrafter"/>
</dbReference>
<feature type="compositionally biased region" description="Low complexity" evidence="2">
    <location>
        <begin position="41"/>
        <end position="51"/>
    </location>
</feature>
<evidence type="ECO:0000259" key="3">
    <source>
        <dbReference type="PROSITE" id="PS51231"/>
    </source>
</evidence>
<name>A0A162PSR0_PHYB8</name>
<feature type="region of interest" description="Disordered" evidence="2">
    <location>
        <begin position="26"/>
        <end position="61"/>
    </location>
</feature>
<dbReference type="GO" id="GO:0032153">
    <property type="term" value="C:cell division site"/>
    <property type="evidence" value="ECO:0007669"/>
    <property type="project" value="UniProtKB-ARBA"/>
</dbReference>
<feature type="domain" description="DAD" evidence="3">
    <location>
        <begin position="1207"/>
        <end position="1232"/>
    </location>
</feature>
<dbReference type="VEuPathDB" id="FungiDB:PHYBLDRAFT_64532"/>
<dbReference type="GO" id="GO:0005938">
    <property type="term" value="C:cell cortex"/>
    <property type="evidence" value="ECO:0007669"/>
    <property type="project" value="UniProtKB-ARBA"/>
</dbReference>
<accession>A0A162PSR0</accession>